<evidence type="ECO:0008006" key="4">
    <source>
        <dbReference type="Google" id="ProtNLM"/>
    </source>
</evidence>
<reference evidence="2 3" key="1">
    <citation type="journal article" date="2019" name="Int. J. Syst. Evol. Microbiol.">
        <title>The Global Catalogue of Microorganisms (GCM) 10K type strain sequencing project: providing services to taxonomists for standard genome sequencing and annotation.</title>
        <authorList>
            <consortium name="The Broad Institute Genomics Platform"/>
            <consortium name="The Broad Institute Genome Sequencing Center for Infectious Disease"/>
            <person name="Wu L."/>
            <person name="Ma J."/>
        </authorList>
    </citation>
    <scope>NUCLEOTIDE SEQUENCE [LARGE SCALE GENOMIC DNA]</scope>
    <source>
        <strain evidence="2 3">JCM 14307</strain>
    </source>
</reference>
<evidence type="ECO:0000313" key="2">
    <source>
        <dbReference type="EMBL" id="GAA1719162.1"/>
    </source>
</evidence>
<evidence type="ECO:0000313" key="3">
    <source>
        <dbReference type="Proteomes" id="UP001500280"/>
    </source>
</evidence>
<accession>A0ABN2J6S9</accession>
<dbReference type="EMBL" id="BAAANF010000031">
    <property type="protein sequence ID" value="GAA1719162.1"/>
    <property type="molecule type" value="Genomic_DNA"/>
</dbReference>
<sequence>MKVSATPPADLPMSSEARLALARWHLDRYDRLRASTASRAAVILSASALLSAANALIITQILGDGSRRVPIGLTALCAGVAFGGTVLVLLAVLRAAAVLVTRQGSRDLFTAGSAVPPALVFNGTDTIRRLHSVDEFTAAISTQTMEEAVTAAEIELWFCINQHRARYEKLRSAARALRPAAIAVPVALAVLLIVRLWYHA</sequence>
<organism evidence="2 3">
    <name type="scientific">Kribbella yunnanensis</name>
    <dbReference type="NCBI Taxonomy" id="190194"/>
    <lineage>
        <taxon>Bacteria</taxon>
        <taxon>Bacillati</taxon>
        <taxon>Actinomycetota</taxon>
        <taxon>Actinomycetes</taxon>
        <taxon>Propionibacteriales</taxon>
        <taxon>Kribbellaceae</taxon>
        <taxon>Kribbella</taxon>
    </lineage>
</organism>
<keyword evidence="1" id="KW-0472">Membrane</keyword>
<evidence type="ECO:0000256" key="1">
    <source>
        <dbReference type="SAM" id="Phobius"/>
    </source>
</evidence>
<feature type="transmembrane region" description="Helical" evidence="1">
    <location>
        <begin position="69"/>
        <end position="93"/>
    </location>
</feature>
<proteinExistence type="predicted"/>
<keyword evidence="3" id="KW-1185">Reference proteome</keyword>
<feature type="transmembrane region" description="Helical" evidence="1">
    <location>
        <begin position="176"/>
        <end position="198"/>
    </location>
</feature>
<comment type="caution">
    <text evidence="2">The sequence shown here is derived from an EMBL/GenBank/DDBJ whole genome shotgun (WGS) entry which is preliminary data.</text>
</comment>
<feature type="transmembrane region" description="Helical" evidence="1">
    <location>
        <begin position="41"/>
        <end position="63"/>
    </location>
</feature>
<gene>
    <name evidence="2" type="ORF">GCM10009745_80140</name>
</gene>
<name>A0ABN2J6S9_9ACTN</name>
<keyword evidence="1" id="KW-1133">Transmembrane helix</keyword>
<dbReference type="Proteomes" id="UP001500280">
    <property type="component" value="Unassembled WGS sequence"/>
</dbReference>
<dbReference type="RefSeq" id="WP_344164900.1">
    <property type="nucleotide sequence ID" value="NZ_BAAANF010000031.1"/>
</dbReference>
<keyword evidence="1" id="KW-0812">Transmembrane</keyword>
<protein>
    <recommendedName>
        <fullName evidence="4">SLATT domain-containing protein</fullName>
    </recommendedName>
</protein>